<dbReference type="InterPro" id="IPR049942">
    <property type="entry name" value="DML1/Misato"/>
</dbReference>
<dbReference type="SUPFAM" id="SSF52490">
    <property type="entry name" value="Tubulin nucleotide-binding domain-like"/>
    <property type="match status" value="1"/>
</dbReference>
<reference evidence="3" key="1">
    <citation type="journal article" date="2023" name="Mol. Phylogenet. Evol.">
        <title>Genome-scale phylogeny and comparative genomics of the fungal order Sordariales.</title>
        <authorList>
            <person name="Hensen N."/>
            <person name="Bonometti L."/>
            <person name="Westerberg I."/>
            <person name="Brannstrom I.O."/>
            <person name="Guillou S."/>
            <person name="Cros-Aarteil S."/>
            <person name="Calhoun S."/>
            <person name="Haridas S."/>
            <person name="Kuo A."/>
            <person name="Mondo S."/>
            <person name="Pangilinan J."/>
            <person name="Riley R."/>
            <person name="LaButti K."/>
            <person name="Andreopoulos B."/>
            <person name="Lipzen A."/>
            <person name="Chen C."/>
            <person name="Yan M."/>
            <person name="Daum C."/>
            <person name="Ng V."/>
            <person name="Clum A."/>
            <person name="Steindorff A."/>
            <person name="Ohm R.A."/>
            <person name="Martin F."/>
            <person name="Silar P."/>
            <person name="Natvig D.O."/>
            <person name="Lalanne C."/>
            <person name="Gautier V."/>
            <person name="Ament-Velasquez S.L."/>
            <person name="Kruys A."/>
            <person name="Hutchinson M.I."/>
            <person name="Powell A.J."/>
            <person name="Barry K."/>
            <person name="Miller A.N."/>
            <person name="Grigoriev I.V."/>
            <person name="Debuchy R."/>
            <person name="Gladieux P."/>
            <person name="Hiltunen Thoren M."/>
            <person name="Johannesson H."/>
        </authorList>
    </citation>
    <scope>NUCLEOTIDE SEQUENCE</scope>
    <source>
        <strain evidence="3">CBS 103.79</strain>
    </source>
</reference>
<name>A0AAN6MG14_9PEZI</name>
<feature type="domain" description="DML1/Misato tubulin" evidence="2">
    <location>
        <begin position="8"/>
        <end position="191"/>
    </location>
</feature>
<gene>
    <name evidence="3" type="ORF">C8A05DRAFT_17486</name>
</gene>
<feature type="compositionally biased region" description="Basic and acidic residues" evidence="1">
    <location>
        <begin position="233"/>
        <end position="242"/>
    </location>
</feature>
<proteinExistence type="predicted"/>
<dbReference type="PANTHER" id="PTHR13391">
    <property type="entry name" value="MITOCHONDRIAL DISTRIBUTION REGULATOR MISATO"/>
    <property type="match status" value="1"/>
</dbReference>
<feature type="region of interest" description="Disordered" evidence="1">
    <location>
        <begin position="219"/>
        <end position="246"/>
    </location>
</feature>
<dbReference type="Proteomes" id="UP001303889">
    <property type="component" value="Unassembled WGS sequence"/>
</dbReference>
<sequence>ALDANAPPPRLTPASIRFFADYSRLFYHPRSVVQLQSHDLNSSLTPFEQYATGEELFRDLDREHDLLDRDLRLFVEEADCMQGVQVFGGVGDAWGGFTARYVERVRDEYGKVGVWVWGVDGEEGGGREKRLLRLANKARTLAEVYKQASVVVPLAVPARLPSTVRLDRTSPWHTSALLATAVESATLPARLRDPLRRDTLGGMADVLNAMGHQNIAGLQMSFSPAPSDDDNEDARQRRKLSEEDLAEGVQLDIQLTPSDQQRGAHARSNGFDRPRVFSQLVASRGRIRDDQEEGEDVEMDETGRRIRRSAYEPVTKSFPTIFHHPNPLPTTTDSPTQEDDTTASELTIPLNTTTSLSTDSSIFRSLKGLRESVIRSIGLEDRETLGNELMEMADEYHEGWSSGSDDGEDD</sequence>
<feature type="region of interest" description="Disordered" evidence="1">
    <location>
        <begin position="281"/>
        <end position="301"/>
    </location>
</feature>
<evidence type="ECO:0000313" key="3">
    <source>
        <dbReference type="EMBL" id="KAK3900166.1"/>
    </source>
</evidence>
<feature type="compositionally biased region" description="Acidic residues" evidence="1">
    <location>
        <begin position="290"/>
        <end position="300"/>
    </location>
</feature>
<organism evidence="3 4">
    <name type="scientific">Staphylotrichum tortipilum</name>
    <dbReference type="NCBI Taxonomy" id="2831512"/>
    <lineage>
        <taxon>Eukaryota</taxon>
        <taxon>Fungi</taxon>
        <taxon>Dikarya</taxon>
        <taxon>Ascomycota</taxon>
        <taxon>Pezizomycotina</taxon>
        <taxon>Sordariomycetes</taxon>
        <taxon>Sordariomycetidae</taxon>
        <taxon>Sordariales</taxon>
        <taxon>Chaetomiaceae</taxon>
        <taxon>Staphylotrichum</taxon>
    </lineage>
</organism>
<feature type="non-terminal residue" evidence="3">
    <location>
        <position position="1"/>
    </location>
</feature>
<evidence type="ECO:0000259" key="2">
    <source>
        <dbReference type="Pfam" id="PF14881"/>
    </source>
</evidence>
<dbReference type="AlphaFoldDB" id="A0AAN6MG14"/>
<dbReference type="Gene3D" id="3.40.50.1440">
    <property type="entry name" value="Tubulin/FtsZ, GTPase domain"/>
    <property type="match status" value="1"/>
</dbReference>
<dbReference type="GO" id="GO:0005739">
    <property type="term" value="C:mitochondrion"/>
    <property type="evidence" value="ECO:0007669"/>
    <property type="project" value="TreeGrafter"/>
</dbReference>
<dbReference type="GO" id="GO:0007005">
    <property type="term" value="P:mitochondrion organization"/>
    <property type="evidence" value="ECO:0007669"/>
    <property type="project" value="InterPro"/>
</dbReference>
<dbReference type="PANTHER" id="PTHR13391:SF0">
    <property type="entry name" value="PROTEIN MISATO HOMOLOG 1"/>
    <property type="match status" value="1"/>
</dbReference>
<dbReference type="InterPro" id="IPR036525">
    <property type="entry name" value="Tubulin/FtsZ_GTPase_sf"/>
</dbReference>
<dbReference type="EMBL" id="MU855699">
    <property type="protein sequence ID" value="KAK3900166.1"/>
    <property type="molecule type" value="Genomic_DNA"/>
</dbReference>
<evidence type="ECO:0000313" key="4">
    <source>
        <dbReference type="Proteomes" id="UP001303889"/>
    </source>
</evidence>
<comment type="caution">
    <text evidence="3">The sequence shown here is derived from an EMBL/GenBank/DDBJ whole genome shotgun (WGS) entry which is preliminary data.</text>
</comment>
<evidence type="ECO:0000256" key="1">
    <source>
        <dbReference type="SAM" id="MobiDB-lite"/>
    </source>
</evidence>
<protein>
    <submittedName>
        <fullName evidence="3">Tubulin domain-containing protein</fullName>
    </submittedName>
</protein>
<dbReference type="Pfam" id="PF14881">
    <property type="entry name" value="Tubulin_3"/>
    <property type="match status" value="1"/>
</dbReference>
<feature type="region of interest" description="Disordered" evidence="1">
    <location>
        <begin position="256"/>
        <end position="275"/>
    </location>
</feature>
<accession>A0AAN6MG14</accession>
<feature type="region of interest" description="Disordered" evidence="1">
    <location>
        <begin position="318"/>
        <end position="344"/>
    </location>
</feature>
<dbReference type="InterPro" id="IPR029209">
    <property type="entry name" value="DML1/Misato_tubulin"/>
</dbReference>
<reference evidence="3" key="2">
    <citation type="submission" date="2023-05" db="EMBL/GenBank/DDBJ databases">
        <authorList>
            <consortium name="Lawrence Berkeley National Laboratory"/>
            <person name="Steindorff A."/>
            <person name="Hensen N."/>
            <person name="Bonometti L."/>
            <person name="Westerberg I."/>
            <person name="Brannstrom I.O."/>
            <person name="Guillou S."/>
            <person name="Cros-Aarteil S."/>
            <person name="Calhoun S."/>
            <person name="Haridas S."/>
            <person name="Kuo A."/>
            <person name="Mondo S."/>
            <person name="Pangilinan J."/>
            <person name="Riley R."/>
            <person name="Labutti K."/>
            <person name="Andreopoulos B."/>
            <person name="Lipzen A."/>
            <person name="Chen C."/>
            <person name="Yanf M."/>
            <person name="Daum C."/>
            <person name="Ng V."/>
            <person name="Clum A."/>
            <person name="Ohm R."/>
            <person name="Martin F."/>
            <person name="Silar P."/>
            <person name="Natvig D."/>
            <person name="Lalanne C."/>
            <person name="Gautier V."/>
            <person name="Ament-Velasquez S.L."/>
            <person name="Kruys A."/>
            <person name="Hutchinson M.I."/>
            <person name="Powell A.J."/>
            <person name="Barry K."/>
            <person name="Miller A.N."/>
            <person name="Grigoriev I.V."/>
            <person name="Debuchy R."/>
            <person name="Gladieux P."/>
            <person name="Thoren M.H."/>
            <person name="Johannesson H."/>
        </authorList>
    </citation>
    <scope>NUCLEOTIDE SEQUENCE</scope>
    <source>
        <strain evidence="3">CBS 103.79</strain>
    </source>
</reference>
<keyword evidence="4" id="KW-1185">Reference proteome</keyword>